<evidence type="ECO:0000313" key="2">
    <source>
        <dbReference type="Proteomes" id="UP000019854"/>
    </source>
</evidence>
<accession>A0A829PT63</accession>
<dbReference type="EMBL" id="JAOX01000001">
    <property type="protein sequence ID" value="ETZ90417.1"/>
    <property type="molecule type" value="Genomic_DNA"/>
</dbReference>
<organism evidence="1 2">
    <name type="scientific">Mycobacteroides abscessus MAB_030201_1075</name>
    <dbReference type="NCBI Taxonomy" id="1335410"/>
    <lineage>
        <taxon>Bacteria</taxon>
        <taxon>Bacillati</taxon>
        <taxon>Actinomycetota</taxon>
        <taxon>Actinomycetes</taxon>
        <taxon>Mycobacteriales</taxon>
        <taxon>Mycobacteriaceae</taxon>
        <taxon>Mycobacteroides</taxon>
        <taxon>Mycobacteroides abscessus</taxon>
    </lineage>
</organism>
<evidence type="ECO:0000313" key="1">
    <source>
        <dbReference type="EMBL" id="ETZ90417.1"/>
    </source>
</evidence>
<dbReference type="AlphaFoldDB" id="A0A829PT63"/>
<proteinExistence type="predicted"/>
<name>A0A829PT63_9MYCO</name>
<gene>
    <name evidence="1" type="ORF">L829_4001</name>
</gene>
<sequence length="47" mass="5234">MGDRTVLVGIIRGFMTSQSGDDVQSWAMSWPSVIKQLREDRKGLLPA</sequence>
<reference evidence="1 2" key="1">
    <citation type="submission" date="2014-01" db="EMBL/GenBank/DDBJ databases">
        <authorList>
            <person name="Zelazny A."/>
            <person name="Olivier K."/>
            <person name="Sampaio E.P."/>
            <person name="Holland S.M."/>
            <person name="Tallon L.J."/>
            <person name="Sadzewicz L.K."/>
            <person name="Sengamalay N."/>
            <person name="Fraser C.M."/>
            <person name="Hine E."/>
            <person name="Shefchek K.A."/>
            <person name="Das S.P."/>
            <person name="Shallom S.J."/>
            <person name="Agrawal S."/>
            <person name="Tettelin H."/>
        </authorList>
    </citation>
    <scope>NUCLEOTIDE SEQUENCE [LARGE SCALE GENOMIC DNA]</scope>
    <source>
        <strain evidence="1 2">MAB_030201_1075</strain>
    </source>
</reference>
<dbReference type="Proteomes" id="UP000019854">
    <property type="component" value="Unassembled WGS sequence"/>
</dbReference>
<protein>
    <submittedName>
        <fullName evidence="1">Uncharacterized protein</fullName>
    </submittedName>
</protein>
<comment type="caution">
    <text evidence="1">The sequence shown here is derived from an EMBL/GenBank/DDBJ whole genome shotgun (WGS) entry which is preliminary data.</text>
</comment>